<reference evidence="1 2" key="1">
    <citation type="submission" date="2022-06" db="EMBL/GenBank/DDBJ databases">
        <title>Isolation of gut microbiota from human fecal samples.</title>
        <authorList>
            <person name="Pamer E.G."/>
            <person name="Barat B."/>
            <person name="Waligurski E."/>
            <person name="Medina S."/>
            <person name="Paddock L."/>
            <person name="Mostad J."/>
        </authorList>
    </citation>
    <scope>NUCLEOTIDE SEQUENCE [LARGE SCALE GENOMIC DNA]</scope>
    <source>
        <strain evidence="1 2">DFI.1.1</strain>
    </source>
</reference>
<organism evidence="1 2">
    <name type="scientific">Megasphaera massiliensis</name>
    <dbReference type="NCBI Taxonomy" id="1232428"/>
    <lineage>
        <taxon>Bacteria</taxon>
        <taxon>Bacillati</taxon>
        <taxon>Bacillota</taxon>
        <taxon>Negativicutes</taxon>
        <taxon>Veillonellales</taxon>
        <taxon>Veillonellaceae</taxon>
        <taxon>Megasphaera</taxon>
    </lineage>
</organism>
<gene>
    <name evidence="1" type="ORF">NE675_07850</name>
</gene>
<name>A0ABT1SSS4_9FIRM</name>
<dbReference type="Proteomes" id="UP001206692">
    <property type="component" value="Unassembled WGS sequence"/>
</dbReference>
<comment type="caution">
    <text evidence="1">The sequence shown here is derived from an EMBL/GenBank/DDBJ whole genome shotgun (WGS) entry which is preliminary data.</text>
</comment>
<dbReference type="EMBL" id="JANGEW010000013">
    <property type="protein sequence ID" value="MCQ5342931.1"/>
    <property type="molecule type" value="Genomic_DNA"/>
</dbReference>
<accession>A0ABT1SSS4</accession>
<proteinExistence type="predicted"/>
<protein>
    <submittedName>
        <fullName evidence="1">Uncharacterized protein</fullName>
    </submittedName>
</protein>
<keyword evidence="2" id="KW-1185">Reference proteome</keyword>
<evidence type="ECO:0000313" key="2">
    <source>
        <dbReference type="Proteomes" id="UP001206692"/>
    </source>
</evidence>
<evidence type="ECO:0000313" key="1">
    <source>
        <dbReference type="EMBL" id="MCQ5342931.1"/>
    </source>
</evidence>
<sequence length="170" mass="19968">MYQTSQESPDSISGRGSNYNTIDDLLEEIINDSLQLIDHMTPKEKKFSLKKLQTMLSQTDDEELPKDRSLFPPCHKYLELEDYRFLVKDMDVAPIIVEKIYQHESPKIVPVLMKELDMRQDEAELLFKFIVNGSSAVNRNLLALKENEWYRLQKIILQFILNGLKCEKWS</sequence>
<dbReference type="RefSeq" id="WP_062412524.1">
    <property type="nucleotide sequence ID" value="NZ_JAJCIO010000016.1"/>
</dbReference>